<evidence type="ECO:0000256" key="10">
    <source>
        <dbReference type="ARBA" id="ARBA00022840"/>
    </source>
</evidence>
<dbReference type="GO" id="GO:0009029">
    <property type="term" value="F:lipid-A 4'-kinase activity"/>
    <property type="evidence" value="ECO:0007669"/>
    <property type="project" value="UniProtKB-UniRule"/>
</dbReference>
<dbReference type="GO" id="GO:0009244">
    <property type="term" value="P:lipopolysaccharide core region biosynthetic process"/>
    <property type="evidence" value="ECO:0007669"/>
    <property type="project" value="TreeGrafter"/>
</dbReference>
<keyword evidence="7 13" id="KW-0808">Transferase</keyword>
<evidence type="ECO:0000256" key="6">
    <source>
        <dbReference type="ARBA" id="ARBA00022556"/>
    </source>
</evidence>
<keyword evidence="15" id="KW-1185">Reference proteome</keyword>
<comment type="similarity">
    <text evidence="13">Belongs to the LpxK family.</text>
</comment>
<comment type="function">
    <text evidence="1 13">Transfers the gamma-phosphate of ATP to the 4'-position of a tetraacyldisaccharide 1-phosphate intermediate (termed DS-1-P) to form tetraacyldisaccharide 1,4'-bis-phosphate (lipid IVA).</text>
</comment>
<evidence type="ECO:0000256" key="13">
    <source>
        <dbReference type="HAMAP-Rule" id="MF_00409"/>
    </source>
</evidence>
<dbReference type="RefSeq" id="WP_093992505.1">
    <property type="nucleotide sequence ID" value="NZ_FXZK01000004.1"/>
</dbReference>
<reference evidence="14 15" key="1">
    <citation type="submission" date="2017-05" db="EMBL/GenBank/DDBJ databases">
        <authorList>
            <person name="Song R."/>
            <person name="Chenine A.L."/>
            <person name="Ruprecht R.M."/>
        </authorList>
    </citation>
    <scope>NUCLEOTIDE SEQUENCE [LARGE SCALE GENOMIC DNA]</scope>
    <source>
        <strain evidence="14 15">CECT 8899</strain>
    </source>
</reference>
<keyword evidence="8 13" id="KW-0547">Nucleotide-binding</keyword>
<evidence type="ECO:0000256" key="7">
    <source>
        <dbReference type="ARBA" id="ARBA00022679"/>
    </source>
</evidence>
<comment type="catalytic activity">
    <reaction evidence="13">
        <text>a lipid A disaccharide + ATP = a lipid IVA + ADP + H(+)</text>
        <dbReference type="Rhea" id="RHEA:67840"/>
        <dbReference type="ChEBI" id="CHEBI:15378"/>
        <dbReference type="ChEBI" id="CHEBI:30616"/>
        <dbReference type="ChEBI" id="CHEBI:176343"/>
        <dbReference type="ChEBI" id="CHEBI:176425"/>
        <dbReference type="ChEBI" id="CHEBI:456216"/>
        <dbReference type="EC" id="2.7.1.130"/>
    </reaction>
</comment>
<feature type="binding site" evidence="13">
    <location>
        <begin position="55"/>
        <end position="62"/>
    </location>
    <ligand>
        <name>ATP</name>
        <dbReference type="ChEBI" id="CHEBI:30616"/>
    </ligand>
</feature>
<dbReference type="EMBL" id="FXZK01000004">
    <property type="protein sequence ID" value="SMY08315.1"/>
    <property type="molecule type" value="Genomic_DNA"/>
</dbReference>
<evidence type="ECO:0000313" key="15">
    <source>
        <dbReference type="Proteomes" id="UP000201613"/>
    </source>
</evidence>
<dbReference type="HAMAP" id="MF_00409">
    <property type="entry name" value="LpxK"/>
    <property type="match status" value="1"/>
</dbReference>
<dbReference type="NCBIfam" id="TIGR00682">
    <property type="entry name" value="lpxK"/>
    <property type="match status" value="1"/>
</dbReference>
<evidence type="ECO:0000256" key="11">
    <source>
        <dbReference type="ARBA" id="ARBA00023098"/>
    </source>
</evidence>
<evidence type="ECO:0000256" key="1">
    <source>
        <dbReference type="ARBA" id="ARBA00002274"/>
    </source>
</evidence>
<sequence>MQAPGFWFRPPDAPGVRARMLAPLGALYGAATARRVAQAGGYKASVPVICIGNVNVGGTGKTPTAIALANRLIGWGLRVHIVTRGYGGRLSGPVQVIERTHRADDVGDEPLLLAAFTSTWVAKDRAAGVRAAEAAGAEVILLDDGHQNPSVAKDLSIVVVDAARGFGNGRVLPAGPLREPVGAGLKRADIVLSIGPGAAQRSFADLWSTAIQPLPHVTGALKPLAMGLPWQNLPVLAFAGIGHPEKFFATLRAEGANVVRGEALEDHQPLTPALMQRLETEARSLNAQLVTTEKDAVRLPDDFRAKVLTMPVRLELADWTAIDAALDGLNLRPRAPTAGTK</sequence>
<dbReference type="InterPro" id="IPR027417">
    <property type="entry name" value="P-loop_NTPase"/>
</dbReference>
<evidence type="ECO:0000256" key="12">
    <source>
        <dbReference type="ARBA" id="ARBA00029757"/>
    </source>
</evidence>
<dbReference type="InterPro" id="IPR003758">
    <property type="entry name" value="LpxK"/>
</dbReference>
<name>A0A238LFX1_9RHOB</name>
<accession>A0A238LFX1</accession>
<proteinExistence type="inferred from homology"/>
<evidence type="ECO:0000256" key="2">
    <source>
        <dbReference type="ARBA" id="ARBA00004870"/>
    </source>
</evidence>
<dbReference type="SUPFAM" id="SSF52540">
    <property type="entry name" value="P-loop containing nucleoside triphosphate hydrolases"/>
    <property type="match status" value="1"/>
</dbReference>
<dbReference type="EC" id="2.7.1.130" evidence="3 13"/>
<keyword evidence="9 13" id="KW-0418">Kinase</keyword>
<organism evidence="14 15">
    <name type="scientific">Flavimaricola marinus</name>
    <dbReference type="NCBI Taxonomy" id="1819565"/>
    <lineage>
        <taxon>Bacteria</taxon>
        <taxon>Pseudomonadati</taxon>
        <taxon>Pseudomonadota</taxon>
        <taxon>Alphaproteobacteria</taxon>
        <taxon>Rhodobacterales</taxon>
        <taxon>Paracoccaceae</taxon>
        <taxon>Flavimaricola</taxon>
    </lineage>
</organism>
<dbReference type="Pfam" id="PF02606">
    <property type="entry name" value="LpxK"/>
    <property type="match status" value="1"/>
</dbReference>
<keyword evidence="6 13" id="KW-0441">Lipid A biosynthesis</keyword>
<dbReference type="AlphaFoldDB" id="A0A238LFX1"/>
<keyword evidence="11 13" id="KW-0443">Lipid metabolism</keyword>
<evidence type="ECO:0000313" key="14">
    <source>
        <dbReference type="EMBL" id="SMY08315.1"/>
    </source>
</evidence>
<dbReference type="OrthoDB" id="9766423at2"/>
<evidence type="ECO:0000256" key="3">
    <source>
        <dbReference type="ARBA" id="ARBA00012071"/>
    </source>
</evidence>
<protein>
    <recommendedName>
        <fullName evidence="4 13">Tetraacyldisaccharide 4'-kinase</fullName>
        <ecNumber evidence="3 13">2.7.1.130</ecNumber>
    </recommendedName>
    <alternativeName>
        <fullName evidence="12 13">Lipid A 4'-kinase</fullName>
    </alternativeName>
</protein>
<dbReference type="GO" id="GO:0005524">
    <property type="term" value="F:ATP binding"/>
    <property type="evidence" value="ECO:0007669"/>
    <property type="project" value="UniProtKB-UniRule"/>
</dbReference>
<dbReference type="PANTHER" id="PTHR42724:SF1">
    <property type="entry name" value="TETRAACYLDISACCHARIDE 4'-KINASE, MITOCHONDRIAL-RELATED"/>
    <property type="match status" value="1"/>
</dbReference>
<comment type="pathway">
    <text evidence="2 13">Glycolipid biosynthesis; lipid IV(A) biosynthesis; lipid IV(A) from (3R)-3-hydroxytetradecanoyl-[acyl-carrier-protein] and UDP-N-acetyl-alpha-D-glucosamine: step 6/6.</text>
</comment>
<gene>
    <name evidence="13 14" type="primary">lpxK</name>
    <name evidence="14" type="ORF">LOM8899_02466</name>
</gene>
<dbReference type="GO" id="GO:0009245">
    <property type="term" value="P:lipid A biosynthetic process"/>
    <property type="evidence" value="ECO:0007669"/>
    <property type="project" value="UniProtKB-UniRule"/>
</dbReference>
<keyword evidence="10 13" id="KW-0067">ATP-binding</keyword>
<keyword evidence="5 13" id="KW-0444">Lipid biosynthesis</keyword>
<dbReference type="Proteomes" id="UP000201613">
    <property type="component" value="Unassembled WGS sequence"/>
</dbReference>
<evidence type="ECO:0000256" key="4">
    <source>
        <dbReference type="ARBA" id="ARBA00016436"/>
    </source>
</evidence>
<evidence type="ECO:0000256" key="5">
    <source>
        <dbReference type="ARBA" id="ARBA00022516"/>
    </source>
</evidence>
<evidence type="ECO:0000256" key="9">
    <source>
        <dbReference type="ARBA" id="ARBA00022777"/>
    </source>
</evidence>
<dbReference type="GO" id="GO:0005886">
    <property type="term" value="C:plasma membrane"/>
    <property type="evidence" value="ECO:0007669"/>
    <property type="project" value="TreeGrafter"/>
</dbReference>
<dbReference type="UniPathway" id="UPA00359">
    <property type="reaction ID" value="UER00482"/>
</dbReference>
<dbReference type="PANTHER" id="PTHR42724">
    <property type="entry name" value="TETRAACYLDISACCHARIDE 4'-KINASE"/>
    <property type="match status" value="1"/>
</dbReference>
<evidence type="ECO:0000256" key="8">
    <source>
        <dbReference type="ARBA" id="ARBA00022741"/>
    </source>
</evidence>